<organism evidence="2 3">
    <name type="scientific">Chiloscyllium punctatum</name>
    <name type="common">Brownbanded bambooshark</name>
    <name type="synonym">Hemiscyllium punctatum</name>
    <dbReference type="NCBI Taxonomy" id="137246"/>
    <lineage>
        <taxon>Eukaryota</taxon>
        <taxon>Metazoa</taxon>
        <taxon>Chordata</taxon>
        <taxon>Craniata</taxon>
        <taxon>Vertebrata</taxon>
        <taxon>Chondrichthyes</taxon>
        <taxon>Elasmobranchii</taxon>
        <taxon>Galeomorphii</taxon>
        <taxon>Galeoidea</taxon>
        <taxon>Orectolobiformes</taxon>
        <taxon>Hemiscylliidae</taxon>
        <taxon>Chiloscyllium</taxon>
    </lineage>
</organism>
<protein>
    <recommendedName>
        <fullName evidence="4">Sema domain-containing protein</fullName>
    </recommendedName>
</protein>
<dbReference type="EMBL" id="BEZZ01012526">
    <property type="protein sequence ID" value="GCC38833.1"/>
    <property type="molecule type" value="Genomic_DNA"/>
</dbReference>
<sequence length="132" mass="14332">MTVQTALLWILPSLQLLCSAQRTPRLKFHLKDVPAVRFDSLQRFTAHFHDERSASLYIGMTGRVVHLSFGHGNVSQTLVHTPCQAPLGTRAQRRPPSAERVVLALGGGAASRLGWVMEGYGGTEGGEGVRGE</sequence>
<proteinExistence type="predicted"/>
<evidence type="ECO:0000313" key="3">
    <source>
        <dbReference type="Proteomes" id="UP000287033"/>
    </source>
</evidence>
<gene>
    <name evidence="2" type="ORF">chiPu_0022891</name>
</gene>
<comment type="caution">
    <text evidence="2">The sequence shown here is derived from an EMBL/GenBank/DDBJ whole genome shotgun (WGS) entry which is preliminary data.</text>
</comment>
<dbReference type="Proteomes" id="UP000287033">
    <property type="component" value="Unassembled WGS sequence"/>
</dbReference>
<evidence type="ECO:0000313" key="2">
    <source>
        <dbReference type="EMBL" id="GCC38833.1"/>
    </source>
</evidence>
<keyword evidence="1" id="KW-0732">Signal</keyword>
<evidence type="ECO:0000256" key="1">
    <source>
        <dbReference type="SAM" id="SignalP"/>
    </source>
</evidence>
<keyword evidence="3" id="KW-1185">Reference proteome</keyword>
<name>A0A401T838_CHIPU</name>
<feature type="chain" id="PRO_5019044673" description="Sema domain-containing protein" evidence="1">
    <location>
        <begin position="21"/>
        <end position="132"/>
    </location>
</feature>
<accession>A0A401T838</accession>
<dbReference type="AlphaFoldDB" id="A0A401T838"/>
<evidence type="ECO:0008006" key="4">
    <source>
        <dbReference type="Google" id="ProtNLM"/>
    </source>
</evidence>
<reference evidence="2 3" key="1">
    <citation type="journal article" date="2018" name="Nat. Ecol. Evol.">
        <title>Shark genomes provide insights into elasmobranch evolution and the origin of vertebrates.</title>
        <authorList>
            <person name="Hara Y"/>
            <person name="Yamaguchi K"/>
            <person name="Onimaru K"/>
            <person name="Kadota M"/>
            <person name="Koyanagi M"/>
            <person name="Keeley SD"/>
            <person name="Tatsumi K"/>
            <person name="Tanaka K"/>
            <person name="Motone F"/>
            <person name="Kageyama Y"/>
            <person name="Nozu R"/>
            <person name="Adachi N"/>
            <person name="Nishimura O"/>
            <person name="Nakagawa R"/>
            <person name="Tanegashima C"/>
            <person name="Kiyatake I"/>
            <person name="Matsumoto R"/>
            <person name="Murakumo K"/>
            <person name="Nishida K"/>
            <person name="Terakita A"/>
            <person name="Kuratani S"/>
            <person name="Sato K"/>
            <person name="Hyodo S Kuraku.S."/>
        </authorList>
    </citation>
    <scope>NUCLEOTIDE SEQUENCE [LARGE SCALE GENOMIC DNA]</scope>
</reference>
<feature type="signal peptide" evidence="1">
    <location>
        <begin position="1"/>
        <end position="20"/>
    </location>
</feature>